<comment type="caution">
    <text evidence="2">The sequence shown here is derived from an EMBL/GenBank/DDBJ whole genome shotgun (WGS) entry which is preliminary data.</text>
</comment>
<dbReference type="AlphaFoldDB" id="A0A6M0QQ90"/>
<feature type="transmembrane region" description="Helical" evidence="1">
    <location>
        <begin position="102"/>
        <end position="125"/>
    </location>
</feature>
<keyword evidence="1" id="KW-0472">Membrane</keyword>
<feature type="transmembrane region" description="Helical" evidence="1">
    <location>
        <begin position="20"/>
        <end position="41"/>
    </location>
</feature>
<keyword evidence="1" id="KW-1133">Transmembrane helix</keyword>
<name>A0A6M0QQ90_9RHOB</name>
<organism evidence="2 3">
    <name type="scientific">Tabrizicola oligotrophica</name>
    <dbReference type="NCBI Taxonomy" id="2710650"/>
    <lineage>
        <taxon>Bacteria</taxon>
        <taxon>Pseudomonadati</taxon>
        <taxon>Pseudomonadota</taxon>
        <taxon>Alphaproteobacteria</taxon>
        <taxon>Rhodobacterales</taxon>
        <taxon>Paracoccaceae</taxon>
        <taxon>Tabrizicola</taxon>
    </lineage>
</organism>
<sequence>MDWYNVIFELIDMRSFSNLWYWIVLAVLWSTASHWVLGVPFDMISRAKRHGGAAQEDLETMVRINTGRMLYITRAAGSWLVAIWALVATMLLLLGFVYDIEFAQAVLFLYLPFSLLMALSLRSAILIEAGEGRGDLLHRRLLRHRVATQVLGMVSIFVTSLFGMYQNMHIGVLG</sequence>
<gene>
    <name evidence="2" type="ORF">G4Z14_01310</name>
</gene>
<protein>
    <submittedName>
        <fullName evidence="2">Component of SufBCD complex</fullName>
    </submittedName>
</protein>
<keyword evidence="1" id="KW-0812">Transmembrane</keyword>
<dbReference type="EMBL" id="JAAIVJ010000001">
    <property type="protein sequence ID" value="NEY88924.1"/>
    <property type="molecule type" value="Genomic_DNA"/>
</dbReference>
<evidence type="ECO:0000313" key="2">
    <source>
        <dbReference type="EMBL" id="NEY88924.1"/>
    </source>
</evidence>
<reference evidence="2 3" key="1">
    <citation type="submission" date="2020-02" db="EMBL/GenBank/DDBJ databases">
        <authorList>
            <person name="Chen W.-M."/>
        </authorList>
    </citation>
    <scope>NUCLEOTIDE SEQUENCE [LARGE SCALE GENOMIC DNA]</scope>
    <source>
        <strain evidence="2 3">KMS-5</strain>
    </source>
</reference>
<accession>A0A6M0QQ90</accession>
<proteinExistence type="predicted"/>
<feature type="transmembrane region" description="Helical" evidence="1">
    <location>
        <begin position="71"/>
        <end position="96"/>
    </location>
</feature>
<evidence type="ECO:0000256" key="1">
    <source>
        <dbReference type="SAM" id="Phobius"/>
    </source>
</evidence>
<dbReference type="Proteomes" id="UP000477782">
    <property type="component" value="Unassembled WGS sequence"/>
</dbReference>
<evidence type="ECO:0000313" key="3">
    <source>
        <dbReference type="Proteomes" id="UP000477782"/>
    </source>
</evidence>
<keyword evidence="3" id="KW-1185">Reference proteome</keyword>
<feature type="transmembrane region" description="Helical" evidence="1">
    <location>
        <begin position="146"/>
        <end position="165"/>
    </location>
</feature>